<sequence>MGPLVSVIVPTRNRSELLTRAIASVAAAAERYPSVEIVVVDDGSDVAVDERILASESDVSARVVRRSRPAGPSAARNAGLDAAAGDVVCFLDDDDTVHPDALRDTVAFLQQRGQAACSAWHAVVRPDGSSGTFRAPVRAEARTLRWFDVIAAPFACIDRTRAGTELRFDESLPACEDWDLWLRLAQRAPVPVLARPLYRYHQHAATRVTRTGTNAADGRRAFLAKHGGSMSASCRRYHEAVIALLDGDRRRAVRTAASSPQAALMLAATYGSARVGLTRSDPGAPARAVARITGSPALLRHRRRAQD</sequence>
<evidence type="ECO:0000313" key="2">
    <source>
        <dbReference type="EMBL" id="MST31988.1"/>
    </source>
</evidence>
<dbReference type="PANTHER" id="PTHR43685:SF11">
    <property type="entry name" value="GLYCOSYLTRANSFERASE TAGX-RELATED"/>
    <property type="match status" value="1"/>
</dbReference>
<reference evidence="2 3" key="1">
    <citation type="submission" date="2019-11" db="EMBL/GenBank/DDBJ databases">
        <title>Acidiferrimicrobium australis gen. nov., sp. nov., an acidophilic and obligately heterotrophic, member of the Actinobacteria that catalyses dissimilatory oxido- reduction of iron isolated from metal-rich acidic water in Chile.</title>
        <authorList>
            <person name="Gonzalez D."/>
            <person name="Huber K."/>
            <person name="Hedrich S."/>
            <person name="Rojas-Villalobos C."/>
            <person name="Quatrini R."/>
            <person name="Dinamarca M.A."/>
            <person name="Schwarz A."/>
            <person name="Canales C."/>
            <person name="Nancucheo I."/>
        </authorList>
    </citation>
    <scope>NUCLEOTIDE SEQUENCE [LARGE SCALE GENOMIC DNA]</scope>
    <source>
        <strain evidence="2 3">USS-CCA1</strain>
    </source>
</reference>
<dbReference type="EMBL" id="WJHE01000190">
    <property type="protein sequence ID" value="MST31988.1"/>
    <property type="molecule type" value="Genomic_DNA"/>
</dbReference>
<dbReference type="InterPro" id="IPR050834">
    <property type="entry name" value="Glycosyltransf_2"/>
</dbReference>
<dbReference type="InterPro" id="IPR001173">
    <property type="entry name" value="Glyco_trans_2-like"/>
</dbReference>
<keyword evidence="3" id="KW-1185">Reference proteome</keyword>
<dbReference type="Proteomes" id="UP000437736">
    <property type="component" value="Unassembled WGS sequence"/>
</dbReference>
<name>A0ABW9QUD6_9ACTN</name>
<comment type="caution">
    <text evidence="2">The sequence shown here is derived from an EMBL/GenBank/DDBJ whole genome shotgun (WGS) entry which is preliminary data.</text>
</comment>
<dbReference type="InterPro" id="IPR029044">
    <property type="entry name" value="Nucleotide-diphossugar_trans"/>
</dbReference>
<dbReference type="SUPFAM" id="SSF53448">
    <property type="entry name" value="Nucleotide-diphospho-sugar transferases"/>
    <property type="match status" value="1"/>
</dbReference>
<evidence type="ECO:0000259" key="1">
    <source>
        <dbReference type="Pfam" id="PF00535"/>
    </source>
</evidence>
<dbReference type="Pfam" id="PF00535">
    <property type="entry name" value="Glycos_transf_2"/>
    <property type="match status" value="1"/>
</dbReference>
<organism evidence="2 3">
    <name type="scientific">Acidiferrimicrobium australe</name>
    <dbReference type="NCBI Taxonomy" id="2664430"/>
    <lineage>
        <taxon>Bacteria</taxon>
        <taxon>Bacillati</taxon>
        <taxon>Actinomycetota</taxon>
        <taxon>Acidimicrobiia</taxon>
        <taxon>Acidimicrobiales</taxon>
        <taxon>Acidimicrobiaceae</taxon>
        <taxon>Acidiferrimicrobium</taxon>
    </lineage>
</organism>
<accession>A0ABW9QUD6</accession>
<proteinExistence type="predicted"/>
<evidence type="ECO:0000313" key="3">
    <source>
        <dbReference type="Proteomes" id="UP000437736"/>
    </source>
</evidence>
<feature type="domain" description="Glycosyltransferase 2-like" evidence="1">
    <location>
        <begin position="6"/>
        <end position="122"/>
    </location>
</feature>
<protein>
    <submittedName>
        <fullName evidence="2">Glycosyltransferase</fullName>
    </submittedName>
</protein>
<dbReference type="Gene3D" id="3.90.550.10">
    <property type="entry name" value="Spore Coat Polysaccharide Biosynthesis Protein SpsA, Chain A"/>
    <property type="match status" value="1"/>
</dbReference>
<dbReference type="CDD" id="cd00761">
    <property type="entry name" value="Glyco_tranf_GTA_type"/>
    <property type="match status" value="1"/>
</dbReference>
<gene>
    <name evidence="2" type="ORF">GHK86_04510</name>
</gene>
<dbReference type="PANTHER" id="PTHR43685">
    <property type="entry name" value="GLYCOSYLTRANSFERASE"/>
    <property type="match status" value="1"/>
</dbReference>